<dbReference type="CDD" id="cd01836">
    <property type="entry name" value="FeeA_FeeB_like"/>
    <property type="match status" value="1"/>
</dbReference>
<gene>
    <name evidence="2" type="ORF">POI8812_01663</name>
</gene>
<dbReference type="PANTHER" id="PTHR30383">
    <property type="entry name" value="THIOESTERASE 1/PROTEASE 1/LYSOPHOSPHOLIPASE L1"/>
    <property type="match status" value="1"/>
</dbReference>
<dbReference type="PANTHER" id="PTHR30383:SF5">
    <property type="entry name" value="SGNH HYDROLASE-TYPE ESTERASE DOMAIN-CONTAINING PROTEIN"/>
    <property type="match status" value="1"/>
</dbReference>
<name>A0A2R8AB87_9RHOB</name>
<dbReference type="InterPro" id="IPR013830">
    <property type="entry name" value="SGNH_hydro"/>
</dbReference>
<dbReference type="Pfam" id="PF13472">
    <property type="entry name" value="Lipase_GDSL_2"/>
    <property type="match status" value="1"/>
</dbReference>
<evidence type="ECO:0000313" key="2">
    <source>
        <dbReference type="EMBL" id="SPF29355.1"/>
    </source>
</evidence>
<sequence>MILLDLIARVVLFPILVVQALNVRHVARQLPEAAGPRRGRVGSGDAFSLFILGDSSAAGVGVKTQESALSGQLVRRLAASRAVDWHLNARTGRTTRQMLEEMDEDAPARVDIAVIALGVNDVTRGVPLPIWRRRQVRLIERLRARGAQFIILTALPPVHLFPLLPQPLRWVLGRQARRFDQTLVGLATAPDVVHLTIPIPDMSDRSLMAEDGFHPAAPTYALWAEAAAKIIEQRLYRSTACFFNVSKSQTSSAR</sequence>
<accession>A0A2R8AB87</accession>
<keyword evidence="3" id="KW-1185">Reference proteome</keyword>
<dbReference type="SUPFAM" id="SSF52266">
    <property type="entry name" value="SGNH hydrolase"/>
    <property type="match status" value="1"/>
</dbReference>
<feature type="domain" description="SGNH hydrolase-type esterase" evidence="1">
    <location>
        <begin position="51"/>
        <end position="221"/>
    </location>
</feature>
<dbReference type="RefSeq" id="WP_211310403.1">
    <property type="nucleotide sequence ID" value="NZ_OMKW01000002.1"/>
</dbReference>
<dbReference type="AlphaFoldDB" id="A0A2R8AB87"/>
<dbReference type="GO" id="GO:0004622">
    <property type="term" value="F:phosphatidylcholine lysophospholipase activity"/>
    <property type="evidence" value="ECO:0007669"/>
    <property type="project" value="TreeGrafter"/>
</dbReference>
<dbReference type="Gene3D" id="3.40.50.1110">
    <property type="entry name" value="SGNH hydrolase"/>
    <property type="match status" value="1"/>
</dbReference>
<protein>
    <recommendedName>
        <fullName evidence="1">SGNH hydrolase-type esterase domain-containing protein</fullName>
    </recommendedName>
</protein>
<dbReference type="InterPro" id="IPR036514">
    <property type="entry name" value="SGNH_hydro_sf"/>
</dbReference>
<organism evidence="2 3">
    <name type="scientific">Pontivivens insulae</name>
    <dbReference type="NCBI Taxonomy" id="1639689"/>
    <lineage>
        <taxon>Bacteria</taxon>
        <taxon>Pseudomonadati</taxon>
        <taxon>Pseudomonadota</taxon>
        <taxon>Alphaproteobacteria</taxon>
        <taxon>Rhodobacterales</taxon>
        <taxon>Paracoccaceae</taxon>
        <taxon>Pontivivens</taxon>
    </lineage>
</organism>
<dbReference type="Proteomes" id="UP000244932">
    <property type="component" value="Unassembled WGS sequence"/>
</dbReference>
<dbReference type="EMBL" id="OMKW01000002">
    <property type="protein sequence ID" value="SPF29355.1"/>
    <property type="molecule type" value="Genomic_DNA"/>
</dbReference>
<dbReference type="InterPro" id="IPR051532">
    <property type="entry name" value="Ester_Hydrolysis_Enzymes"/>
</dbReference>
<evidence type="ECO:0000259" key="1">
    <source>
        <dbReference type="Pfam" id="PF13472"/>
    </source>
</evidence>
<evidence type="ECO:0000313" key="3">
    <source>
        <dbReference type="Proteomes" id="UP000244932"/>
    </source>
</evidence>
<reference evidence="2 3" key="1">
    <citation type="submission" date="2018-03" db="EMBL/GenBank/DDBJ databases">
        <authorList>
            <person name="Keele B.F."/>
        </authorList>
    </citation>
    <scope>NUCLEOTIDE SEQUENCE [LARGE SCALE GENOMIC DNA]</scope>
    <source>
        <strain evidence="2 3">CeCT 8812</strain>
    </source>
</reference>
<proteinExistence type="predicted"/>